<sequence length="183" mass="19941">MRMVLDACVLYPTVMREVLLGAASAGLFTPLWSRRIIGEWNRAAVRNGDDIGASAGVEIALLGANWPDASVAIDEIAPDDIWLPDPNDVHVLQAAIAGGADAIITANIKDFPTRVLSNHGILRRDPDGFLLELAQDHPTKMDGVVREVLARANTISGEDQDLRKLLKRTRLPRLAKYMAARIS</sequence>
<dbReference type="Proteomes" id="UP000231516">
    <property type="component" value="Unassembled WGS sequence"/>
</dbReference>
<evidence type="ECO:0000259" key="1">
    <source>
        <dbReference type="Pfam" id="PF13470"/>
    </source>
</evidence>
<dbReference type="RefSeq" id="WP_099592586.1">
    <property type="nucleotide sequence ID" value="NZ_MDGM01000012.1"/>
</dbReference>
<dbReference type="OrthoDB" id="211933at2"/>
<dbReference type="Pfam" id="PF13470">
    <property type="entry name" value="PIN_3"/>
    <property type="match status" value="1"/>
</dbReference>
<evidence type="ECO:0000313" key="3">
    <source>
        <dbReference type="Proteomes" id="UP000231516"/>
    </source>
</evidence>
<keyword evidence="3" id="KW-1185">Reference proteome</keyword>
<evidence type="ECO:0000313" key="2">
    <source>
        <dbReference type="EMBL" id="PIB24281.1"/>
    </source>
</evidence>
<dbReference type="NCBIfam" id="NF046100">
    <property type="entry name" value="RSP_2648_fam_PIN"/>
    <property type="match status" value="1"/>
</dbReference>
<reference evidence="2 3" key="1">
    <citation type="submission" date="2016-08" db="EMBL/GenBank/DDBJ databases">
        <title>Draft genome of Amylibacter sp. strain 4G11.</title>
        <authorList>
            <person name="Wong S.-K."/>
            <person name="Hamasaki K."/>
            <person name="Yoshizawa S."/>
        </authorList>
    </citation>
    <scope>NUCLEOTIDE SEQUENCE [LARGE SCALE GENOMIC DNA]</scope>
    <source>
        <strain evidence="2 3">4G11</strain>
    </source>
</reference>
<organism evidence="2 3">
    <name type="scientific">Paramylibacter kogurei</name>
    <dbReference type="NCBI Taxonomy" id="1889778"/>
    <lineage>
        <taxon>Bacteria</taxon>
        <taxon>Pseudomonadati</taxon>
        <taxon>Pseudomonadota</taxon>
        <taxon>Alphaproteobacteria</taxon>
        <taxon>Rhodobacterales</taxon>
        <taxon>Paracoccaceae</taxon>
        <taxon>Paramylibacter</taxon>
    </lineage>
</organism>
<feature type="domain" description="PIN" evidence="1">
    <location>
        <begin position="2"/>
        <end position="109"/>
    </location>
</feature>
<dbReference type="InterPro" id="IPR002716">
    <property type="entry name" value="PIN_dom"/>
</dbReference>
<comment type="caution">
    <text evidence="2">The sequence shown here is derived from an EMBL/GenBank/DDBJ whole genome shotgun (WGS) entry which is preliminary data.</text>
</comment>
<protein>
    <submittedName>
        <fullName evidence="2">PIN domain-containing protein</fullName>
    </submittedName>
</protein>
<dbReference type="AlphaFoldDB" id="A0A2G5K427"/>
<gene>
    <name evidence="2" type="ORF">BFP76_03405</name>
</gene>
<dbReference type="EMBL" id="MDGM01000012">
    <property type="protein sequence ID" value="PIB24281.1"/>
    <property type="molecule type" value="Genomic_DNA"/>
</dbReference>
<proteinExistence type="predicted"/>
<name>A0A2G5K427_9RHOB</name>
<accession>A0A2G5K427</accession>